<evidence type="ECO:0000313" key="3">
    <source>
        <dbReference type="Proteomes" id="UP000008065"/>
    </source>
</evidence>
<evidence type="ECO:0000313" key="2">
    <source>
        <dbReference type="EMBL" id="EGO58406.1"/>
    </source>
</evidence>
<dbReference type="EMBL" id="GL891304">
    <property type="protein sequence ID" value="EGO58406.1"/>
    <property type="molecule type" value="Genomic_DNA"/>
</dbReference>
<dbReference type="Proteomes" id="UP000008065">
    <property type="component" value="Unassembled WGS sequence"/>
</dbReference>
<name>F8MLD3_NEUT8</name>
<feature type="region of interest" description="Disordered" evidence="1">
    <location>
        <begin position="79"/>
        <end position="100"/>
    </location>
</feature>
<evidence type="ECO:0000256" key="1">
    <source>
        <dbReference type="SAM" id="MobiDB-lite"/>
    </source>
</evidence>
<dbReference type="AlphaFoldDB" id="F8MLD3"/>
<organism evidence="2 3">
    <name type="scientific">Neurospora tetrasperma (strain FGSC 2508 / ATCC MYA-4615 / P0657)</name>
    <dbReference type="NCBI Taxonomy" id="510951"/>
    <lineage>
        <taxon>Eukaryota</taxon>
        <taxon>Fungi</taxon>
        <taxon>Dikarya</taxon>
        <taxon>Ascomycota</taxon>
        <taxon>Pezizomycotina</taxon>
        <taxon>Sordariomycetes</taxon>
        <taxon>Sordariomycetidae</taxon>
        <taxon>Sordariales</taxon>
        <taxon>Sordariaceae</taxon>
        <taxon>Neurospora</taxon>
    </lineage>
</organism>
<protein>
    <submittedName>
        <fullName evidence="2">Uncharacterized protein</fullName>
    </submittedName>
</protein>
<dbReference type="RefSeq" id="XP_009851440.1">
    <property type="nucleotide sequence ID" value="XM_009853138.1"/>
</dbReference>
<reference evidence="3" key="1">
    <citation type="journal article" date="2011" name="Genetics">
        <title>Massive changes in genome architecture accompany the transition to self-fertility in the filamentous fungus Neurospora tetrasperma.</title>
        <authorList>
            <person name="Ellison C.E."/>
            <person name="Stajich J.E."/>
            <person name="Jacobson D.J."/>
            <person name="Natvig D.O."/>
            <person name="Lapidus A."/>
            <person name="Foster B."/>
            <person name="Aerts A."/>
            <person name="Riley R."/>
            <person name="Lindquist E.A."/>
            <person name="Grigoriev I.V."/>
            <person name="Taylor J.W."/>
        </authorList>
    </citation>
    <scope>NUCLEOTIDE SEQUENCE [LARGE SCALE GENOMIC DNA]</scope>
    <source>
        <strain evidence="3">FGSC 2508 / P0657</strain>
    </source>
</reference>
<dbReference type="KEGG" id="nte:NEUTE1DRAFT110518"/>
<proteinExistence type="predicted"/>
<accession>F8MLD3</accession>
<feature type="region of interest" description="Disordered" evidence="1">
    <location>
        <begin position="1"/>
        <end position="26"/>
    </location>
</feature>
<dbReference type="HOGENOM" id="CLU_2306845_0_0_1"/>
<sequence length="100" mass="10937">MKTNTRRQPFVPALPGGGRPGSVGSRGDINPLSAVIDVVPIACLVDALMRYGKHDTTRDKSIDHRSEIGPLMITKEGAMRNVKLSGRTNTTPIDPKHRRH</sequence>
<dbReference type="GeneID" id="20822516"/>
<dbReference type="VEuPathDB" id="FungiDB:NEUTE1DRAFT_110518"/>
<keyword evidence="3" id="KW-1185">Reference proteome</keyword>
<gene>
    <name evidence="2" type="ORF">NEUTE1DRAFT_110518</name>
</gene>